<feature type="transmembrane region" description="Helical" evidence="2">
    <location>
        <begin position="21"/>
        <end position="41"/>
    </location>
</feature>
<dbReference type="VEuPathDB" id="TrichDB:TVAG_293820"/>
<feature type="region of interest" description="Disordered" evidence="1">
    <location>
        <begin position="401"/>
        <end position="441"/>
    </location>
</feature>
<organism evidence="3 4">
    <name type="scientific">Trichomonas vaginalis (strain ATCC PRA-98 / G3)</name>
    <dbReference type="NCBI Taxonomy" id="412133"/>
    <lineage>
        <taxon>Eukaryota</taxon>
        <taxon>Metamonada</taxon>
        <taxon>Parabasalia</taxon>
        <taxon>Trichomonadida</taxon>
        <taxon>Trichomonadidae</taxon>
        <taxon>Trichomonas</taxon>
    </lineage>
</organism>
<dbReference type="AlphaFoldDB" id="A2FKB2"/>
<keyword evidence="4" id="KW-1185">Reference proteome</keyword>
<protein>
    <submittedName>
        <fullName evidence="3">Uncharacterized protein</fullName>
    </submittedName>
</protein>
<reference evidence="3" key="2">
    <citation type="journal article" date="2007" name="Science">
        <title>Draft genome sequence of the sexually transmitted pathogen Trichomonas vaginalis.</title>
        <authorList>
            <person name="Carlton J.M."/>
            <person name="Hirt R.P."/>
            <person name="Silva J.C."/>
            <person name="Delcher A.L."/>
            <person name="Schatz M."/>
            <person name="Zhao Q."/>
            <person name="Wortman J.R."/>
            <person name="Bidwell S.L."/>
            <person name="Alsmark U.C.M."/>
            <person name="Besteiro S."/>
            <person name="Sicheritz-Ponten T."/>
            <person name="Noel C.J."/>
            <person name="Dacks J.B."/>
            <person name="Foster P.G."/>
            <person name="Simillion C."/>
            <person name="Van de Peer Y."/>
            <person name="Miranda-Saavedra D."/>
            <person name="Barton G.J."/>
            <person name="Westrop G.D."/>
            <person name="Mueller S."/>
            <person name="Dessi D."/>
            <person name="Fiori P.L."/>
            <person name="Ren Q."/>
            <person name="Paulsen I."/>
            <person name="Zhang H."/>
            <person name="Bastida-Corcuera F.D."/>
            <person name="Simoes-Barbosa A."/>
            <person name="Brown M.T."/>
            <person name="Hayes R.D."/>
            <person name="Mukherjee M."/>
            <person name="Okumura C.Y."/>
            <person name="Schneider R."/>
            <person name="Smith A.J."/>
            <person name="Vanacova S."/>
            <person name="Villalvazo M."/>
            <person name="Haas B.J."/>
            <person name="Pertea M."/>
            <person name="Feldblyum T.V."/>
            <person name="Utterback T.R."/>
            <person name="Shu C.L."/>
            <person name="Osoegawa K."/>
            <person name="de Jong P.J."/>
            <person name="Hrdy I."/>
            <person name="Horvathova L."/>
            <person name="Zubacova Z."/>
            <person name="Dolezal P."/>
            <person name="Malik S.B."/>
            <person name="Logsdon J.M. Jr."/>
            <person name="Henze K."/>
            <person name="Gupta A."/>
            <person name="Wang C.C."/>
            <person name="Dunne R.L."/>
            <person name="Upcroft J.A."/>
            <person name="Upcroft P."/>
            <person name="White O."/>
            <person name="Salzberg S.L."/>
            <person name="Tang P."/>
            <person name="Chiu C.-H."/>
            <person name="Lee Y.-S."/>
            <person name="Embley T.M."/>
            <person name="Coombs G.H."/>
            <person name="Mottram J.C."/>
            <person name="Tachezy J."/>
            <person name="Fraser-Liggett C.M."/>
            <person name="Johnson P.J."/>
        </authorList>
    </citation>
    <scope>NUCLEOTIDE SEQUENCE [LARGE SCALE GENOMIC DNA]</scope>
    <source>
        <strain evidence="3">G3</strain>
    </source>
</reference>
<dbReference type="VEuPathDB" id="TrichDB:TVAGG3_0619770"/>
<dbReference type="Proteomes" id="UP000001542">
    <property type="component" value="Unassembled WGS sequence"/>
</dbReference>
<evidence type="ECO:0000313" key="4">
    <source>
        <dbReference type="Proteomes" id="UP000001542"/>
    </source>
</evidence>
<proteinExistence type="predicted"/>
<keyword evidence="2" id="KW-1133">Transmembrane helix</keyword>
<accession>A2FKB2</accession>
<dbReference type="InParanoid" id="A2FKB2"/>
<evidence type="ECO:0000313" key="3">
    <source>
        <dbReference type="EMBL" id="EAX94652.1"/>
    </source>
</evidence>
<evidence type="ECO:0000256" key="1">
    <source>
        <dbReference type="SAM" id="MobiDB-lite"/>
    </source>
</evidence>
<reference evidence="3" key="1">
    <citation type="submission" date="2006-10" db="EMBL/GenBank/DDBJ databases">
        <authorList>
            <person name="Amadeo P."/>
            <person name="Zhao Q."/>
            <person name="Wortman J."/>
            <person name="Fraser-Liggett C."/>
            <person name="Carlton J."/>
        </authorList>
    </citation>
    <scope>NUCLEOTIDE SEQUENCE</scope>
    <source>
        <strain evidence="3">G3</strain>
    </source>
</reference>
<sequence>MFKIRQSRSLCSCGGANKRKVFIVFILPILIAVAVGSLFYLNFYTNTKPVKVEEEKETFDWSDVDWEKSTIKPPPMPERHPIHIFGEPIAPVKDSYLFDPRPITTLYASVDNVTFDTYGYYIKGGVRYPTQHPWLVPQFEIEEDEKIAYQVDQAIGLYIPSNFNKMDIILKYIHPLLALPHDIRSKVPIFTNSPDPIIPTLLGYLDIQTKLTVMEGAVHAKTMYIIDYPEEDGFAYNEYFAYMELLKPRYQKVTNSHITLSKEFDTRLNDKQRTIDVITKNDTRIVVDSTPSNPLEKMEWYWTHPYFITFGNSDIIMAAFMRPNSHLILYTNKLDFIFGARYAHLAGARVTVIVSPDHKLTASKRKIVRDIINFEIPEKEKTHNDDQEELQQLPAFDFTDESHEKELTEWENKLIETAPAAGPVDPAQREREEITPEPVDE</sequence>
<name>A2FKB2_TRIV3</name>
<keyword evidence="2" id="KW-0472">Membrane</keyword>
<dbReference type="KEGG" id="tva:4752393"/>
<dbReference type="EMBL" id="DS113845">
    <property type="protein sequence ID" value="EAX94652.1"/>
    <property type="molecule type" value="Genomic_DNA"/>
</dbReference>
<dbReference type="RefSeq" id="XP_001307582.1">
    <property type="nucleotide sequence ID" value="XM_001307581.1"/>
</dbReference>
<feature type="compositionally biased region" description="Basic and acidic residues" evidence="1">
    <location>
        <begin position="401"/>
        <end position="414"/>
    </location>
</feature>
<gene>
    <name evidence="3" type="ORF">TVAG_293820</name>
</gene>
<evidence type="ECO:0000256" key="2">
    <source>
        <dbReference type="SAM" id="Phobius"/>
    </source>
</evidence>
<keyword evidence="2" id="KW-0812">Transmembrane</keyword>